<keyword evidence="6" id="KW-0472">Membrane</keyword>
<keyword evidence="6" id="KW-1133">Transmembrane helix</keyword>
<dbReference type="EMBL" id="CP063304">
    <property type="protein sequence ID" value="QOV20781.1"/>
    <property type="molecule type" value="Genomic_DNA"/>
</dbReference>
<name>A0A7M2RL39_9FIRM</name>
<evidence type="ECO:0000313" key="8">
    <source>
        <dbReference type="EMBL" id="QOV20781.1"/>
    </source>
</evidence>
<protein>
    <recommendedName>
        <fullName evidence="6">Ion-translocating oxidoreductase complex subunit G</fullName>
        <ecNumber evidence="6">7.-.-.-</ecNumber>
    </recommendedName>
    <alternativeName>
        <fullName evidence="6">Rnf electron transport complex subunit G</fullName>
    </alternativeName>
</protein>
<evidence type="ECO:0000259" key="7">
    <source>
        <dbReference type="SMART" id="SM00900"/>
    </source>
</evidence>
<feature type="domain" description="FMN-binding" evidence="7">
    <location>
        <begin position="106"/>
        <end position="195"/>
    </location>
</feature>
<gene>
    <name evidence="6" type="primary">rnfG</name>
    <name evidence="8" type="ORF">INP51_07655</name>
</gene>
<dbReference type="GO" id="GO:0010181">
    <property type="term" value="F:FMN binding"/>
    <property type="evidence" value="ECO:0007669"/>
    <property type="project" value="InterPro"/>
</dbReference>
<evidence type="ECO:0000256" key="1">
    <source>
        <dbReference type="ARBA" id="ARBA00022448"/>
    </source>
</evidence>
<accession>A0A7M2RL39</accession>
<dbReference type="PANTHER" id="PTHR36118:SF1">
    <property type="entry name" value="ION-TRANSLOCATING OXIDOREDUCTASE COMPLEX SUBUNIT G"/>
    <property type="match status" value="1"/>
</dbReference>
<dbReference type="AlphaFoldDB" id="A0A7M2RL39"/>
<reference evidence="8 9" key="1">
    <citation type="submission" date="2020-10" db="EMBL/GenBank/DDBJ databases">
        <title>Blautia liquoris sp.nov., isolated from the mud in a fermentation cellar used for the production of Chinese strong-flavoured liquor.</title>
        <authorList>
            <person name="Lu L."/>
        </authorList>
    </citation>
    <scope>NUCLEOTIDE SEQUENCE [LARGE SCALE GENOMIC DNA]</scope>
    <source>
        <strain evidence="8 9">LZLJ-3</strain>
    </source>
</reference>
<keyword evidence="9" id="KW-1185">Reference proteome</keyword>
<dbReference type="PIRSF" id="PIRSF006091">
    <property type="entry name" value="E_trnsport_RnfG"/>
    <property type="match status" value="1"/>
</dbReference>
<dbReference type="PANTHER" id="PTHR36118">
    <property type="entry name" value="ION-TRANSLOCATING OXIDOREDUCTASE COMPLEX SUBUNIT G"/>
    <property type="match status" value="1"/>
</dbReference>
<evidence type="ECO:0000256" key="3">
    <source>
        <dbReference type="ARBA" id="ARBA00022630"/>
    </source>
</evidence>
<feature type="modified residue" description="FMN phosphoryl threonine" evidence="6">
    <location>
        <position position="178"/>
    </location>
</feature>
<dbReference type="InterPro" id="IPR010209">
    <property type="entry name" value="Ion_transpt_RnfG/RsxG"/>
</dbReference>
<keyword evidence="6" id="KW-0812">Transmembrane</keyword>
<keyword evidence="6" id="KW-1278">Translocase</keyword>
<comment type="subcellular location">
    <subcellularLocation>
        <location evidence="6">Cell membrane</location>
        <topology evidence="6">Single-pass membrane protein</topology>
    </subcellularLocation>
</comment>
<dbReference type="HAMAP" id="MF_00479">
    <property type="entry name" value="RsxG_RnfG"/>
    <property type="match status" value="1"/>
</dbReference>
<dbReference type="GO" id="GO:0005886">
    <property type="term" value="C:plasma membrane"/>
    <property type="evidence" value="ECO:0007669"/>
    <property type="project" value="UniProtKB-SubCell"/>
</dbReference>
<dbReference type="KEGG" id="bliq:INP51_07655"/>
<evidence type="ECO:0000256" key="2">
    <source>
        <dbReference type="ARBA" id="ARBA00022553"/>
    </source>
</evidence>
<keyword evidence="2 6" id="KW-0597">Phosphoprotein</keyword>
<dbReference type="Pfam" id="PF04205">
    <property type="entry name" value="FMN_bind"/>
    <property type="match status" value="1"/>
</dbReference>
<sequence>MKKVLRDALSLTVIAVILGVLLGTFHEITKKPIENRERQTKTEALMDVLPDADKFEKINISDKKTEFQSLLKKDGLDAQIIDEAYRGLTNSGNFSGYAITVTSREGYGGDIQMTVGLTKDGTTAGISFLQLNETAGLGMNADTNDFKKQFKNKKVDAFEYTKGGGGSENQIDAISGATVTTNAVTNAVNACIDVSEILNGEAIES</sequence>
<keyword evidence="4 6" id="KW-0288">FMN</keyword>
<evidence type="ECO:0000313" key="9">
    <source>
        <dbReference type="Proteomes" id="UP000593601"/>
    </source>
</evidence>
<keyword evidence="1 6" id="KW-0813">Transport</keyword>
<dbReference type="SMART" id="SM00900">
    <property type="entry name" value="FMN_bind"/>
    <property type="match status" value="1"/>
</dbReference>
<comment type="function">
    <text evidence="6">Part of a membrane-bound complex that couples electron transfer with translocation of ions across the membrane.</text>
</comment>
<dbReference type="GO" id="GO:0009055">
    <property type="term" value="F:electron transfer activity"/>
    <property type="evidence" value="ECO:0007669"/>
    <property type="project" value="InterPro"/>
</dbReference>
<evidence type="ECO:0000256" key="5">
    <source>
        <dbReference type="ARBA" id="ARBA00022982"/>
    </source>
</evidence>
<comment type="cofactor">
    <cofactor evidence="6">
        <name>FMN</name>
        <dbReference type="ChEBI" id="CHEBI:58210"/>
    </cofactor>
</comment>
<comment type="subunit">
    <text evidence="6">The complex is composed of six subunits: RnfA, RnfB, RnfC, RnfD, RnfE and RnfG.</text>
</comment>
<proteinExistence type="inferred from homology"/>
<dbReference type="Proteomes" id="UP000593601">
    <property type="component" value="Chromosome"/>
</dbReference>
<dbReference type="NCBIfam" id="TIGR01947">
    <property type="entry name" value="rnfG"/>
    <property type="match status" value="1"/>
</dbReference>
<dbReference type="EC" id="7.-.-.-" evidence="6"/>
<dbReference type="GO" id="GO:0022900">
    <property type="term" value="P:electron transport chain"/>
    <property type="evidence" value="ECO:0007669"/>
    <property type="project" value="UniProtKB-UniRule"/>
</dbReference>
<keyword evidence="3 6" id="KW-0285">Flavoprotein</keyword>
<keyword evidence="6" id="KW-1003">Cell membrane</keyword>
<organism evidence="8 9">
    <name type="scientific">Blautia liquoris</name>
    <dbReference type="NCBI Taxonomy" id="2779518"/>
    <lineage>
        <taxon>Bacteria</taxon>
        <taxon>Bacillati</taxon>
        <taxon>Bacillota</taxon>
        <taxon>Clostridia</taxon>
        <taxon>Lachnospirales</taxon>
        <taxon>Lachnospiraceae</taxon>
        <taxon>Blautia</taxon>
    </lineage>
</organism>
<evidence type="ECO:0000256" key="6">
    <source>
        <dbReference type="HAMAP-Rule" id="MF_00479"/>
    </source>
</evidence>
<comment type="similarity">
    <text evidence="6">Belongs to the RnfG family.</text>
</comment>
<evidence type="ECO:0000256" key="4">
    <source>
        <dbReference type="ARBA" id="ARBA00022643"/>
    </source>
</evidence>
<keyword evidence="5 6" id="KW-0249">Electron transport</keyword>
<dbReference type="RefSeq" id="WP_193737095.1">
    <property type="nucleotide sequence ID" value="NZ_CP063304.1"/>
</dbReference>
<dbReference type="InterPro" id="IPR007329">
    <property type="entry name" value="FMN-bd"/>
</dbReference>